<dbReference type="Pfam" id="PF06186">
    <property type="entry name" value="DUF992"/>
    <property type="match status" value="1"/>
</dbReference>
<name>A0A0P0Z3Z8_9HYPH</name>
<dbReference type="EMBL" id="LC066377">
    <property type="protein sequence ID" value="BAT28640.1"/>
    <property type="molecule type" value="Genomic_DNA"/>
</dbReference>
<dbReference type="InterPro" id="IPR009333">
    <property type="entry name" value="DUF992"/>
</dbReference>
<dbReference type="RefSeq" id="WP_062225816.1">
    <property type="nucleotide sequence ID" value="NZ_BBWR01000002.1"/>
</dbReference>
<evidence type="ECO:0000256" key="1">
    <source>
        <dbReference type="SAM" id="SignalP"/>
    </source>
</evidence>
<feature type="chain" id="PRO_5006058064" description="DUF992 domain-containing protein" evidence="1">
    <location>
        <begin position="24"/>
        <end position="177"/>
    </location>
</feature>
<feature type="signal peptide" evidence="1">
    <location>
        <begin position="1"/>
        <end position="23"/>
    </location>
</feature>
<evidence type="ECO:0008006" key="3">
    <source>
        <dbReference type="Google" id="ProtNLM"/>
    </source>
</evidence>
<keyword evidence="1" id="KW-0732">Signal</keyword>
<proteinExistence type="predicted"/>
<sequence>MNKTLAAALVVPALFVAPHAAGAADVTRYDAVEIAPAPAERDGVRIGYLTCDVGGGIGYVLGSAKSLDCVFQSTTGARSSEVYTGVVRKMGVDIGFTTRGQLVWAVFAPTAGYHPGSLGGVYQGATVEATIGAGAGANILVGGTAGSISLQTVSVTGQLGLNAAATGTSVTLTPVAS</sequence>
<dbReference type="AlphaFoldDB" id="A0A0P0Z3Z8"/>
<dbReference type="OrthoDB" id="7362478at2"/>
<accession>A0A0P0Z3Z8</accession>
<evidence type="ECO:0000313" key="2">
    <source>
        <dbReference type="EMBL" id="BAT28640.1"/>
    </source>
</evidence>
<reference evidence="2" key="1">
    <citation type="journal article" date="2015" name="Proc. Natl. Acad. Sci. U.S.A.">
        <title>Bacterial clade with the ribosomal RNA operon on a small plasmid rather than the chromosome.</title>
        <authorList>
            <person name="Anda M."/>
            <person name="Ohtsubo Y."/>
            <person name="Okubo T."/>
            <person name="Sugawara M."/>
            <person name="Nagata Y."/>
            <person name="Tsuda M."/>
            <person name="Minamisawa K."/>
            <person name="Mitsui H."/>
        </authorList>
    </citation>
    <scope>NUCLEOTIDE SEQUENCE</scope>
    <source>
        <strain evidence="2">JCM 14755</strain>
    </source>
</reference>
<organism evidence="2">
    <name type="scientific">Aureimonas frigidaquae</name>
    <dbReference type="NCBI Taxonomy" id="424757"/>
    <lineage>
        <taxon>Bacteria</taxon>
        <taxon>Pseudomonadati</taxon>
        <taxon>Pseudomonadota</taxon>
        <taxon>Alphaproteobacteria</taxon>
        <taxon>Hyphomicrobiales</taxon>
        <taxon>Aurantimonadaceae</taxon>
        <taxon>Aureimonas</taxon>
    </lineage>
</organism>
<protein>
    <recommendedName>
        <fullName evidence="3">DUF992 domain-containing protein</fullName>
    </recommendedName>
</protein>